<evidence type="ECO:0000313" key="2">
    <source>
        <dbReference type="EMBL" id="SKA82836.1"/>
    </source>
</evidence>
<reference evidence="2 3" key="1">
    <citation type="submission" date="2017-02" db="EMBL/GenBank/DDBJ databases">
        <authorList>
            <person name="Peterson S.W."/>
        </authorList>
    </citation>
    <scope>NUCLEOTIDE SEQUENCE [LARGE SCALE GENOMIC DNA]</scope>
    <source>
        <strain evidence="2 3">DSM 18034</strain>
    </source>
</reference>
<protein>
    <recommendedName>
        <fullName evidence="1">DnaJ homologue subfamily C member 28 conserved domain-containing protein</fullName>
    </recommendedName>
</protein>
<dbReference type="EMBL" id="FUYA01000013">
    <property type="protein sequence ID" value="SKA82836.1"/>
    <property type="molecule type" value="Genomic_DNA"/>
</dbReference>
<dbReference type="InterPro" id="IPR018961">
    <property type="entry name" value="DnaJ_homolog_subfam-C_membr-28"/>
</dbReference>
<dbReference type="OrthoDB" id="9798476at2"/>
<gene>
    <name evidence="2" type="ORF">SAMN02745702_02834</name>
</gene>
<evidence type="ECO:0000259" key="1">
    <source>
        <dbReference type="Pfam" id="PF09350"/>
    </source>
</evidence>
<name>A0A1T4WZU9_9BACT</name>
<evidence type="ECO:0000313" key="3">
    <source>
        <dbReference type="Proteomes" id="UP000189733"/>
    </source>
</evidence>
<dbReference type="AlphaFoldDB" id="A0A1T4WZU9"/>
<proteinExistence type="predicted"/>
<accession>A0A1T4WZU9</accession>
<organism evidence="2 3">
    <name type="scientific">Desulfobaculum bizertense DSM 18034</name>
    <dbReference type="NCBI Taxonomy" id="1121442"/>
    <lineage>
        <taxon>Bacteria</taxon>
        <taxon>Pseudomonadati</taxon>
        <taxon>Thermodesulfobacteriota</taxon>
        <taxon>Desulfovibrionia</taxon>
        <taxon>Desulfovibrionales</taxon>
        <taxon>Desulfovibrionaceae</taxon>
        <taxon>Desulfobaculum</taxon>
    </lineage>
</organism>
<dbReference type="PANTHER" id="PTHR39158">
    <property type="entry name" value="OS08G0560600 PROTEIN"/>
    <property type="match status" value="1"/>
</dbReference>
<feature type="domain" description="DnaJ homologue subfamily C member 28 conserved" evidence="1">
    <location>
        <begin position="10"/>
        <end position="76"/>
    </location>
</feature>
<dbReference type="PANTHER" id="PTHR39158:SF1">
    <property type="entry name" value="DNAJ HOMOLOG SUBFAMILY C MEMBER 28"/>
    <property type="match status" value="1"/>
</dbReference>
<dbReference type="Pfam" id="PF09350">
    <property type="entry name" value="DJC28_CD"/>
    <property type="match status" value="1"/>
</dbReference>
<sequence>MGIFGILDDLAEERIKAAIDKGDFQNLEGQGKPLELEDDSLIPEDLRMSYKILRNSGHVPPEVQADKDIRTAVDLLNHCKDEKSRYRQMQKLNYLLMKTGLGSKRSFSSENEYYEKILDRIDIIPED</sequence>
<keyword evidence="3" id="KW-1185">Reference proteome</keyword>
<dbReference type="RefSeq" id="WP_144012636.1">
    <property type="nucleotide sequence ID" value="NZ_FUYA01000013.1"/>
</dbReference>
<dbReference type="InterPro" id="IPR052573">
    <property type="entry name" value="DnaJ_C_subfamily_28"/>
</dbReference>
<dbReference type="Proteomes" id="UP000189733">
    <property type="component" value="Unassembled WGS sequence"/>
</dbReference>
<dbReference type="STRING" id="1121442.SAMN02745702_02834"/>